<name>A0ABM1JJT2_GEKJA</name>
<evidence type="ECO:0000256" key="2">
    <source>
        <dbReference type="RuleBase" id="RU004440"/>
    </source>
</evidence>
<comment type="similarity">
    <text evidence="2">Belongs to the glycosyl hydrolase 22 family.</text>
</comment>
<evidence type="ECO:0000313" key="6">
    <source>
        <dbReference type="RefSeq" id="XP_015261719.1"/>
    </source>
</evidence>
<feature type="signal peptide" evidence="3">
    <location>
        <begin position="1"/>
        <end position="19"/>
    </location>
</feature>
<dbReference type="PANTHER" id="PTHR11407:SF69">
    <property type="entry name" value="LYSOZYME C, MILK ISOZYME"/>
    <property type="match status" value="1"/>
</dbReference>
<evidence type="ECO:0000313" key="5">
    <source>
        <dbReference type="Proteomes" id="UP000694871"/>
    </source>
</evidence>
<accession>A0ABM1JJT2</accession>
<dbReference type="PROSITE" id="PS00128">
    <property type="entry name" value="GLYCOSYL_HYDROL_F22_1"/>
    <property type="match status" value="1"/>
</dbReference>
<dbReference type="InterPro" id="IPR019799">
    <property type="entry name" value="Glyco_hydro_22_CS"/>
</dbReference>
<organism evidence="5 6">
    <name type="scientific">Gekko japonicus</name>
    <name type="common">Schlegel's Japanese gecko</name>
    <dbReference type="NCBI Taxonomy" id="146911"/>
    <lineage>
        <taxon>Eukaryota</taxon>
        <taxon>Metazoa</taxon>
        <taxon>Chordata</taxon>
        <taxon>Craniata</taxon>
        <taxon>Vertebrata</taxon>
        <taxon>Euteleostomi</taxon>
        <taxon>Lepidosauria</taxon>
        <taxon>Squamata</taxon>
        <taxon>Bifurcata</taxon>
        <taxon>Gekkota</taxon>
        <taxon>Gekkonidae</taxon>
        <taxon>Gekkoninae</taxon>
        <taxon>Gekko</taxon>
    </lineage>
</organism>
<dbReference type="PRINTS" id="PR00137">
    <property type="entry name" value="LYSOZYME"/>
</dbReference>
<dbReference type="PANTHER" id="PTHR11407">
    <property type="entry name" value="LYSOZYME C"/>
    <property type="match status" value="1"/>
</dbReference>
<dbReference type="RefSeq" id="XP_015261719.1">
    <property type="nucleotide sequence ID" value="XM_015406233.1"/>
</dbReference>
<dbReference type="PROSITE" id="PS51348">
    <property type="entry name" value="GLYCOSYL_HYDROL_F22_2"/>
    <property type="match status" value="1"/>
</dbReference>
<evidence type="ECO:0000259" key="4">
    <source>
        <dbReference type="PROSITE" id="PS00128"/>
    </source>
</evidence>
<dbReference type="InterPro" id="IPR000974">
    <property type="entry name" value="Glyco_hydro_22_lys"/>
</dbReference>
<keyword evidence="1" id="KW-1015">Disulfide bond</keyword>
<dbReference type="Pfam" id="PF00062">
    <property type="entry name" value="Lys"/>
    <property type="match status" value="1"/>
</dbReference>
<gene>
    <name evidence="6" type="primary">LOC107106137</name>
</gene>
<sequence length="148" mass="16761">MKVQALTALLFLLVAANEAKTMEKCELAKTLKSHGMDGFQGYKLGDWVCMAYHESKYNTKAVGPPNKDGSRDFGIFQINSKYWCKDGKHPSKNGCNKSCSSFTNDDIRDDIECCKKIVRDPKKMDAWVAWVKHCKGKDLSQWTRGCKL</sequence>
<protein>
    <submittedName>
        <fullName evidence="6">Lysozyme C, milk isozyme-like</fullName>
    </submittedName>
</protein>
<dbReference type="GeneID" id="107106137"/>
<dbReference type="PRINTS" id="PR00135">
    <property type="entry name" value="LYZLACT"/>
</dbReference>
<dbReference type="SMART" id="SM00263">
    <property type="entry name" value="LYZ1"/>
    <property type="match status" value="1"/>
</dbReference>
<dbReference type="InterPro" id="IPR001916">
    <property type="entry name" value="Glyco_hydro_22"/>
</dbReference>
<dbReference type="SUPFAM" id="SSF53955">
    <property type="entry name" value="Lysozyme-like"/>
    <property type="match status" value="1"/>
</dbReference>
<keyword evidence="5" id="KW-1185">Reference proteome</keyword>
<evidence type="ECO:0000256" key="1">
    <source>
        <dbReference type="ARBA" id="ARBA00023157"/>
    </source>
</evidence>
<dbReference type="Gene3D" id="1.10.530.10">
    <property type="match status" value="1"/>
</dbReference>
<reference evidence="6" key="1">
    <citation type="submission" date="2025-08" db="UniProtKB">
        <authorList>
            <consortium name="RefSeq"/>
        </authorList>
    </citation>
    <scope>IDENTIFICATION</scope>
</reference>
<evidence type="ECO:0000256" key="3">
    <source>
        <dbReference type="SAM" id="SignalP"/>
    </source>
</evidence>
<dbReference type="CDD" id="cd16897">
    <property type="entry name" value="LYZ_C"/>
    <property type="match status" value="1"/>
</dbReference>
<dbReference type="InterPro" id="IPR023346">
    <property type="entry name" value="Lysozyme-like_dom_sf"/>
</dbReference>
<feature type="chain" id="PRO_5047197232" evidence="3">
    <location>
        <begin position="20"/>
        <end position="148"/>
    </location>
</feature>
<feature type="domain" description="Glycosyl hydrolases family 22 (GH22)" evidence="4">
    <location>
        <begin position="95"/>
        <end position="113"/>
    </location>
</feature>
<proteinExistence type="inferred from homology"/>
<keyword evidence="3" id="KW-0732">Signal</keyword>
<dbReference type="Proteomes" id="UP000694871">
    <property type="component" value="Unplaced"/>
</dbReference>